<keyword evidence="1" id="KW-0132">Cell division</keyword>
<protein>
    <recommendedName>
        <fullName evidence="7">Sororin C-terminal region domain-containing protein</fullName>
    </recommendedName>
</protein>
<accession>A0AAQ3PX77</accession>
<evidence type="ECO:0000313" key="9">
    <source>
        <dbReference type="Proteomes" id="UP001341281"/>
    </source>
</evidence>
<evidence type="ECO:0000259" key="7">
    <source>
        <dbReference type="Pfam" id="PF25220"/>
    </source>
</evidence>
<evidence type="ECO:0000256" key="6">
    <source>
        <dbReference type="SAM" id="MobiDB-lite"/>
    </source>
</evidence>
<feature type="domain" description="Sororin C-terminal region" evidence="7">
    <location>
        <begin position="191"/>
        <end position="214"/>
    </location>
</feature>
<organism evidence="8 9">
    <name type="scientific">Paspalum notatum var. saurae</name>
    <dbReference type="NCBI Taxonomy" id="547442"/>
    <lineage>
        <taxon>Eukaryota</taxon>
        <taxon>Viridiplantae</taxon>
        <taxon>Streptophyta</taxon>
        <taxon>Embryophyta</taxon>
        <taxon>Tracheophyta</taxon>
        <taxon>Spermatophyta</taxon>
        <taxon>Magnoliopsida</taxon>
        <taxon>Liliopsida</taxon>
        <taxon>Poales</taxon>
        <taxon>Poaceae</taxon>
        <taxon>PACMAD clade</taxon>
        <taxon>Panicoideae</taxon>
        <taxon>Andropogonodae</taxon>
        <taxon>Paspaleae</taxon>
        <taxon>Paspalinae</taxon>
        <taxon>Paspalum</taxon>
    </lineage>
</organism>
<dbReference type="EMBL" id="CP144745">
    <property type="protein sequence ID" value="WVZ54861.1"/>
    <property type="molecule type" value="Genomic_DNA"/>
</dbReference>
<gene>
    <name evidence="8" type="ORF">U9M48_005605</name>
</gene>
<feature type="compositionally biased region" description="Pro residues" evidence="6">
    <location>
        <begin position="53"/>
        <end position="62"/>
    </location>
</feature>
<name>A0AAQ3PX77_PASNO</name>
<evidence type="ECO:0000256" key="3">
    <source>
        <dbReference type="ARBA" id="ARBA00023242"/>
    </source>
</evidence>
<dbReference type="AlphaFoldDB" id="A0AAQ3PX77"/>
<dbReference type="PANTHER" id="PTHR35740:SF1">
    <property type="entry name" value="OS12G0111700 PROTEIN"/>
    <property type="match status" value="1"/>
</dbReference>
<feature type="region of interest" description="Disordered" evidence="6">
    <location>
        <begin position="1"/>
        <end position="191"/>
    </location>
</feature>
<dbReference type="GO" id="GO:0005634">
    <property type="term" value="C:nucleus"/>
    <property type="evidence" value="ECO:0007669"/>
    <property type="project" value="UniProtKB-SubCell"/>
</dbReference>
<evidence type="ECO:0000256" key="4">
    <source>
        <dbReference type="ARBA" id="ARBA00023306"/>
    </source>
</evidence>
<keyword evidence="3" id="KW-0539">Nucleus</keyword>
<keyword evidence="9" id="KW-1185">Reference proteome</keyword>
<sequence>MRSTTTSAATPPGSPAAAGPSRPNSAAAAAPKRQRKAVAAPLGDVTNLLLHPLPEPETPAPTKPRRTARRPHPTPAPASSTCSSTASVTSSAAALEAQEERSVFGSPAVSTVYARRGATGAGAARRSPAARSTAPSKGKAPADAAGPASCPPLGKAARKNIMAHATRPVSSSAPCHEAKKRKRSCSSTPKLPEDFVKKQRAYFAEVDAFELPVEEVSESELE</sequence>
<dbReference type="GO" id="GO:0051301">
    <property type="term" value="P:cell division"/>
    <property type="evidence" value="ECO:0007669"/>
    <property type="project" value="UniProtKB-KW"/>
</dbReference>
<reference evidence="8 9" key="1">
    <citation type="submission" date="2024-02" db="EMBL/GenBank/DDBJ databases">
        <title>High-quality chromosome-scale genome assembly of Pensacola bahiagrass (Paspalum notatum Flugge var. saurae).</title>
        <authorList>
            <person name="Vega J.M."/>
            <person name="Podio M."/>
            <person name="Orjuela J."/>
            <person name="Siena L.A."/>
            <person name="Pessino S.C."/>
            <person name="Combes M.C."/>
            <person name="Mariac C."/>
            <person name="Albertini E."/>
            <person name="Pupilli F."/>
            <person name="Ortiz J.P.A."/>
            <person name="Leblanc O."/>
        </authorList>
    </citation>
    <scope>NUCLEOTIDE SEQUENCE [LARGE SCALE GENOMIC DNA]</scope>
    <source>
        <strain evidence="8">R1</strain>
        <tissue evidence="8">Leaf</tissue>
    </source>
</reference>
<keyword evidence="2" id="KW-0498">Mitosis</keyword>
<evidence type="ECO:0000313" key="8">
    <source>
        <dbReference type="EMBL" id="WVZ54861.1"/>
    </source>
</evidence>
<keyword evidence="4" id="KW-0131">Cell cycle</keyword>
<dbReference type="Proteomes" id="UP001341281">
    <property type="component" value="Chromosome 01"/>
</dbReference>
<dbReference type="Pfam" id="PF25220">
    <property type="entry name" value="Sororin_C"/>
    <property type="match status" value="1"/>
</dbReference>
<evidence type="ECO:0000256" key="2">
    <source>
        <dbReference type="ARBA" id="ARBA00022776"/>
    </source>
</evidence>
<proteinExistence type="inferred from homology"/>
<dbReference type="InterPro" id="IPR057337">
    <property type="entry name" value="Sororin_C"/>
</dbReference>
<comment type="similarity">
    <text evidence="5">Belongs to the sororin family.</text>
</comment>
<evidence type="ECO:0000256" key="5">
    <source>
        <dbReference type="ARBA" id="ARBA00093465"/>
    </source>
</evidence>
<feature type="compositionally biased region" description="Low complexity" evidence="6">
    <location>
        <begin position="77"/>
        <end position="94"/>
    </location>
</feature>
<evidence type="ECO:0000256" key="1">
    <source>
        <dbReference type="ARBA" id="ARBA00022618"/>
    </source>
</evidence>
<dbReference type="PANTHER" id="PTHR35740">
    <property type="entry name" value="OS12G0111700 PROTEIN"/>
    <property type="match status" value="1"/>
</dbReference>
<feature type="compositionally biased region" description="Low complexity" evidence="6">
    <location>
        <begin position="114"/>
        <end position="152"/>
    </location>
</feature>
<feature type="compositionally biased region" description="Low complexity" evidence="6">
    <location>
        <begin position="1"/>
        <end position="41"/>
    </location>
</feature>
<feature type="compositionally biased region" description="Basic residues" evidence="6">
    <location>
        <begin position="63"/>
        <end position="72"/>
    </location>
</feature>